<keyword evidence="3 4" id="KW-0472">Membrane</keyword>
<evidence type="ECO:0000313" key="5">
    <source>
        <dbReference type="EMBL" id="MED6175115.1"/>
    </source>
</evidence>
<evidence type="ECO:0000256" key="4">
    <source>
        <dbReference type="SAM" id="Phobius"/>
    </source>
</evidence>
<dbReference type="Proteomes" id="UP001341840">
    <property type="component" value="Unassembled WGS sequence"/>
</dbReference>
<comment type="caution">
    <text evidence="5">The sequence shown here is derived from an EMBL/GenBank/DDBJ whole genome shotgun (WGS) entry which is preliminary data.</text>
</comment>
<gene>
    <name evidence="5" type="ORF">PIB30_075387</name>
</gene>
<dbReference type="PANTHER" id="PTHR46080">
    <property type="entry name" value="MITOCHONDRIAL SUBSTRATE CARRIER FAMILY PROTEIN J"/>
    <property type="match status" value="1"/>
</dbReference>
<keyword evidence="4" id="KW-1133">Transmembrane helix</keyword>
<dbReference type="SUPFAM" id="SSF103506">
    <property type="entry name" value="Mitochondrial carrier"/>
    <property type="match status" value="1"/>
</dbReference>
<evidence type="ECO:0000313" key="6">
    <source>
        <dbReference type="Proteomes" id="UP001341840"/>
    </source>
</evidence>
<keyword evidence="2 4" id="KW-0812">Transmembrane</keyword>
<sequence length="151" mass="16763">MVYRVIWSAFGCYMCDNNNNNNNNSRPDSRAMVGVQGLSVVVASGVSAIVTMPLNTTKMRLQVLDAEENGRRSKLTFGQTMRNLVKEWENGKNDVREKGKGGVRRGEVEEDEKGSKVTLSGLFNVIDGIWSACGGRKDNDFHNQFCGSYEC</sequence>
<name>A0ABU6VRT4_9FABA</name>
<dbReference type="PANTHER" id="PTHR46080:SF4">
    <property type="entry name" value="MITOCHONDRIAL CARRIER PROTEIN, EXPRESSED"/>
    <property type="match status" value="1"/>
</dbReference>
<organism evidence="5 6">
    <name type="scientific">Stylosanthes scabra</name>
    <dbReference type="NCBI Taxonomy" id="79078"/>
    <lineage>
        <taxon>Eukaryota</taxon>
        <taxon>Viridiplantae</taxon>
        <taxon>Streptophyta</taxon>
        <taxon>Embryophyta</taxon>
        <taxon>Tracheophyta</taxon>
        <taxon>Spermatophyta</taxon>
        <taxon>Magnoliopsida</taxon>
        <taxon>eudicotyledons</taxon>
        <taxon>Gunneridae</taxon>
        <taxon>Pentapetalae</taxon>
        <taxon>rosids</taxon>
        <taxon>fabids</taxon>
        <taxon>Fabales</taxon>
        <taxon>Fabaceae</taxon>
        <taxon>Papilionoideae</taxon>
        <taxon>50 kb inversion clade</taxon>
        <taxon>dalbergioids sensu lato</taxon>
        <taxon>Dalbergieae</taxon>
        <taxon>Pterocarpus clade</taxon>
        <taxon>Stylosanthes</taxon>
    </lineage>
</organism>
<comment type="subcellular location">
    <subcellularLocation>
        <location evidence="1">Membrane</location>
    </subcellularLocation>
</comment>
<feature type="transmembrane region" description="Helical" evidence="4">
    <location>
        <begin position="31"/>
        <end position="52"/>
    </location>
</feature>
<accession>A0ABU6VRT4</accession>
<keyword evidence="6" id="KW-1185">Reference proteome</keyword>
<evidence type="ECO:0000256" key="1">
    <source>
        <dbReference type="ARBA" id="ARBA00004370"/>
    </source>
</evidence>
<protein>
    <submittedName>
        <fullName evidence="5">Uncharacterized protein</fullName>
    </submittedName>
</protein>
<evidence type="ECO:0000256" key="2">
    <source>
        <dbReference type="ARBA" id="ARBA00022692"/>
    </source>
</evidence>
<dbReference type="InterPro" id="IPR023395">
    <property type="entry name" value="MCP_dom_sf"/>
</dbReference>
<evidence type="ECO:0000256" key="3">
    <source>
        <dbReference type="ARBA" id="ARBA00023136"/>
    </source>
</evidence>
<reference evidence="5 6" key="1">
    <citation type="journal article" date="2023" name="Plants (Basel)">
        <title>Bridging the Gap: Combining Genomics and Transcriptomics Approaches to Understand Stylosanthes scabra, an Orphan Legume from the Brazilian Caatinga.</title>
        <authorList>
            <person name="Ferreira-Neto J.R.C."/>
            <person name="da Silva M.D."/>
            <person name="Binneck E."/>
            <person name="de Melo N.F."/>
            <person name="da Silva R.H."/>
            <person name="de Melo A.L.T.M."/>
            <person name="Pandolfi V."/>
            <person name="Bustamante F.O."/>
            <person name="Brasileiro-Vidal A.C."/>
            <person name="Benko-Iseppon A.M."/>
        </authorList>
    </citation>
    <scope>NUCLEOTIDE SEQUENCE [LARGE SCALE GENOMIC DNA]</scope>
    <source>
        <tissue evidence="5">Leaves</tissue>
    </source>
</reference>
<dbReference type="EMBL" id="JASCZI010151994">
    <property type="protein sequence ID" value="MED6175115.1"/>
    <property type="molecule type" value="Genomic_DNA"/>
</dbReference>
<dbReference type="Gene3D" id="1.50.40.10">
    <property type="entry name" value="Mitochondrial carrier domain"/>
    <property type="match status" value="1"/>
</dbReference>
<proteinExistence type="predicted"/>